<reference evidence="1 2" key="1">
    <citation type="submission" date="2020-10" db="EMBL/GenBank/DDBJ databases">
        <title>Sequencing the genomes of 1000 actinobacteria strains.</title>
        <authorList>
            <person name="Klenk H.-P."/>
        </authorList>
    </citation>
    <scope>NUCLEOTIDE SEQUENCE [LARGE SCALE GENOMIC DNA]</scope>
    <source>
        <strain evidence="1 2">DSM 41803</strain>
    </source>
</reference>
<keyword evidence="2" id="KW-1185">Reference proteome</keyword>
<dbReference type="AlphaFoldDB" id="A0A8I0P7I7"/>
<comment type="caution">
    <text evidence="1">The sequence shown here is derived from an EMBL/GenBank/DDBJ whole genome shotgun (WGS) entry which is preliminary data.</text>
</comment>
<dbReference type="GeneID" id="86829649"/>
<name>A0A8I0P7I7_9ACTN</name>
<sequence>MSDESKRRVRRGKVATATAAEIKDLGIDATASAPAATALRLATLIDSTSDAKETAAAARELRQAMQVVRALAPPKDAGDRIDQLAARRRARLSPPARKGSG</sequence>
<dbReference type="EMBL" id="JADBGF010000001">
    <property type="protein sequence ID" value="MBE1598962.1"/>
    <property type="molecule type" value="Genomic_DNA"/>
</dbReference>
<proteinExistence type="predicted"/>
<dbReference type="RefSeq" id="WP_046914916.1">
    <property type="nucleotide sequence ID" value="NZ_JADBGF010000001.1"/>
</dbReference>
<dbReference type="OrthoDB" id="9869946at2"/>
<accession>A0A8I0P7I7</accession>
<evidence type="ECO:0000313" key="1">
    <source>
        <dbReference type="EMBL" id="MBE1598962.1"/>
    </source>
</evidence>
<evidence type="ECO:0000313" key="2">
    <source>
        <dbReference type="Proteomes" id="UP000629287"/>
    </source>
</evidence>
<dbReference type="Proteomes" id="UP000629287">
    <property type="component" value="Unassembled WGS sequence"/>
</dbReference>
<organism evidence="1 2">
    <name type="scientific">Streptomyces stelliscabiei</name>
    <dbReference type="NCBI Taxonomy" id="146820"/>
    <lineage>
        <taxon>Bacteria</taxon>
        <taxon>Bacillati</taxon>
        <taxon>Actinomycetota</taxon>
        <taxon>Actinomycetes</taxon>
        <taxon>Kitasatosporales</taxon>
        <taxon>Streptomycetaceae</taxon>
        <taxon>Streptomyces</taxon>
    </lineage>
</organism>
<protein>
    <submittedName>
        <fullName evidence="1">Uncharacterized protein</fullName>
    </submittedName>
</protein>
<gene>
    <name evidence="1" type="ORF">H4687_005091</name>
</gene>